<keyword evidence="2" id="KW-1185">Reference proteome</keyword>
<proteinExistence type="predicted"/>
<comment type="caution">
    <text evidence="1">The sequence shown here is derived from an EMBL/GenBank/DDBJ whole genome shotgun (WGS) entry which is preliminary data.</text>
</comment>
<dbReference type="EMBL" id="NESQ01000304">
    <property type="protein sequence ID" value="PUU74377.1"/>
    <property type="molecule type" value="Genomic_DNA"/>
</dbReference>
<evidence type="ECO:0000313" key="1">
    <source>
        <dbReference type="EMBL" id="PUU74377.1"/>
    </source>
</evidence>
<name>A0A2T6ZFW7_TUBBO</name>
<sequence length="178" mass="20462">MPHTTERSTLNKTYRYDASRYPCLPSESYMITIGICIVGQRYGILYQERIRRTNKLEAEQYEYARKSDAKNPIFQGHSLPHLFIVPAPAPVNAPPQVKTRHSACPYRAQNNWCGTCDSCKEDQDYGTFHMDCNSSSFCHYPGGRVGPAWRDEVSWAVTRYIIFHALFYKFGEGGLVDY</sequence>
<gene>
    <name evidence="1" type="ORF">B9Z19DRAFT_455825</name>
</gene>
<reference evidence="1 2" key="1">
    <citation type="submission" date="2017-04" db="EMBL/GenBank/DDBJ databases">
        <title>Draft genome sequence of Tuber borchii Vittad., a whitish edible truffle.</title>
        <authorList>
            <consortium name="DOE Joint Genome Institute"/>
            <person name="Murat C."/>
            <person name="Kuo A."/>
            <person name="Barry K.W."/>
            <person name="Clum A."/>
            <person name="Dockter R.B."/>
            <person name="Fauchery L."/>
            <person name="Iotti M."/>
            <person name="Kohler A."/>
            <person name="Labutti K."/>
            <person name="Lindquist E.A."/>
            <person name="Lipzen A."/>
            <person name="Ohm R.A."/>
            <person name="Wang M."/>
            <person name="Grigoriev I.V."/>
            <person name="Zambonelli A."/>
            <person name="Martin F.M."/>
        </authorList>
    </citation>
    <scope>NUCLEOTIDE SEQUENCE [LARGE SCALE GENOMIC DNA]</scope>
    <source>
        <strain evidence="1 2">Tbo3840</strain>
    </source>
</reference>
<dbReference type="AlphaFoldDB" id="A0A2T6ZFW7"/>
<dbReference type="Proteomes" id="UP000244722">
    <property type="component" value="Unassembled WGS sequence"/>
</dbReference>
<evidence type="ECO:0000313" key="2">
    <source>
        <dbReference type="Proteomes" id="UP000244722"/>
    </source>
</evidence>
<accession>A0A2T6ZFW7</accession>
<organism evidence="1 2">
    <name type="scientific">Tuber borchii</name>
    <name type="common">White truffle</name>
    <dbReference type="NCBI Taxonomy" id="42251"/>
    <lineage>
        <taxon>Eukaryota</taxon>
        <taxon>Fungi</taxon>
        <taxon>Dikarya</taxon>
        <taxon>Ascomycota</taxon>
        <taxon>Pezizomycotina</taxon>
        <taxon>Pezizomycetes</taxon>
        <taxon>Pezizales</taxon>
        <taxon>Tuberaceae</taxon>
        <taxon>Tuber</taxon>
    </lineage>
</organism>
<protein>
    <submittedName>
        <fullName evidence="1">Uncharacterized protein</fullName>
    </submittedName>
</protein>